<protein>
    <submittedName>
        <fullName evidence="11">V/A-type H+/Na+-transporting ATPase subunit A</fullName>
    </submittedName>
</protein>
<keyword evidence="3" id="KW-0547">Nucleotide-binding</keyword>
<dbReference type="PANTHER" id="PTHR43607">
    <property type="entry name" value="V-TYPE PROTON ATPASE CATALYTIC SUBUNIT A"/>
    <property type="match status" value="1"/>
</dbReference>
<dbReference type="AlphaFoldDB" id="A0A5J4RVT6"/>
<dbReference type="InterPro" id="IPR055190">
    <property type="entry name" value="ATP-synt_VA_C"/>
</dbReference>
<evidence type="ECO:0000256" key="3">
    <source>
        <dbReference type="ARBA" id="ARBA00022741"/>
    </source>
</evidence>
<dbReference type="GO" id="GO:0005524">
    <property type="term" value="F:ATP binding"/>
    <property type="evidence" value="ECO:0007669"/>
    <property type="project" value="UniProtKB-KW"/>
</dbReference>
<comment type="caution">
    <text evidence="11">The sequence shown here is derived from an EMBL/GenBank/DDBJ whole genome shotgun (WGS) entry which is preliminary data.</text>
</comment>
<dbReference type="Gene3D" id="2.40.50.100">
    <property type="match status" value="1"/>
</dbReference>
<dbReference type="InterPro" id="IPR000194">
    <property type="entry name" value="ATPase_F1/V1/A1_a/bsu_nucl-bd"/>
</dbReference>
<dbReference type="Gene3D" id="3.40.50.300">
    <property type="entry name" value="P-loop containing nucleotide triphosphate hydrolases"/>
    <property type="match status" value="1"/>
</dbReference>
<feature type="domain" description="ATPase F1/V1/A1 complex alpha/beta subunit nucleotide-binding" evidence="7">
    <location>
        <begin position="215"/>
        <end position="436"/>
    </location>
</feature>
<dbReference type="InterPro" id="IPR022878">
    <property type="entry name" value="V-ATPase_asu"/>
</dbReference>
<feature type="domain" description="ATPsynthase alpha/beta subunit barrel-sandwich" evidence="9">
    <location>
        <begin position="110"/>
        <end position="196"/>
    </location>
</feature>
<keyword evidence="4" id="KW-0067">ATP-binding</keyword>
<proteinExistence type="inferred from homology"/>
<evidence type="ECO:0000256" key="5">
    <source>
        <dbReference type="ARBA" id="ARBA00022967"/>
    </source>
</evidence>
<dbReference type="SUPFAM" id="SSF47917">
    <property type="entry name" value="C-terminal domain of alpha and beta subunits of F1 ATP synthase"/>
    <property type="match status" value="1"/>
</dbReference>
<feature type="domain" description="ATPase F1/V1/A1 complex alpha/beta subunit N-terminal" evidence="8">
    <location>
        <begin position="11"/>
        <end position="71"/>
    </location>
</feature>
<dbReference type="HAMAP" id="MF_00309">
    <property type="entry name" value="ATP_synth_A_arch"/>
    <property type="match status" value="1"/>
</dbReference>
<dbReference type="InterPro" id="IPR004100">
    <property type="entry name" value="ATPase_F1/V1/A1_a/bsu_N"/>
</dbReference>
<evidence type="ECO:0000313" key="11">
    <source>
        <dbReference type="EMBL" id="KAA6337658.1"/>
    </source>
</evidence>
<dbReference type="FunFam" id="3.40.50.300:FF:000675">
    <property type="entry name" value="V-type ATP synthase alpha chain"/>
    <property type="match status" value="1"/>
</dbReference>
<feature type="domain" description="ATP synthase A/B type C-terminal" evidence="10">
    <location>
        <begin position="449"/>
        <end position="530"/>
    </location>
</feature>
<evidence type="ECO:0000256" key="4">
    <source>
        <dbReference type="ARBA" id="ARBA00022840"/>
    </source>
</evidence>
<evidence type="ECO:0000259" key="10">
    <source>
        <dbReference type="Pfam" id="PF22919"/>
    </source>
</evidence>
<dbReference type="Pfam" id="PF00006">
    <property type="entry name" value="ATP-synt_ab"/>
    <property type="match status" value="1"/>
</dbReference>
<keyword evidence="2" id="KW-0813">Transport</keyword>
<evidence type="ECO:0000256" key="6">
    <source>
        <dbReference type="ARBA" id="ARBA00023065"/>
    </source>
</evidence>
<accession>A0A5J4RVT6</accession>
<dbReference type="GO" id="GO:0046034">
    <property type="term" value="P:ATP metabolic process"/>
    <property type="evidence" value="ECO:0007669"/>
    <property type="project" value="InterPro"/>
</dbReference>
<dbReference type="SUPFAM" id="SSF52540">
    <property type="entry name" value="P-loop containing nucleoside triphosphate hydrolases"/>
    <property type="match status" value="1"/>
</dbReference>
<dbReference type="PROSITE" id="PS00152">
    <property type="entry name" value="ATPASE_ALPHA_BETA"/>
    <property type="match status" value="1"/>
</dbReference>
<evidence type="ECO:0000256" key="2">
    <source>
        <dbReference type="ARBA" id="ARBA00022448"/>
    </source>
</evidence>
<reference evidence="11" key="1">
    <citation type="submission" date="2019-03" db="EMBL/GenBank/DDBJ databases">
        <title>Single cell metagenomics reveals metabolic interactions within the superorganism composed of flagellate Streblomastix strix and complex community of Bacteroidetes bacteria on its surface.</title>
        <authorList>
            <person name="Treitli S.C."/>
            <person name="Kolisko M."/>
            <person name="Husnik F."/>
            <person name="Keeling P."/>
            <person name="Hampl V."/>
        </authorList>
    </citation>
    <scope>NUCLEOTIDE SEQUENCE</scope>
    <source>
        <strain evidence="11">STM</strain>
    </source>
</reference>
<dbReference type="CDD" id="cd01134">
    <property type="entry name" value="V_A-ATPase_A"/>
    <property type="match status" value="1"/>
</dbReference>
<dbReference type="InterPro" id="IPR027417">
    <property type="entry name" value="P-loop_NTPase"/>
</dbReference>
<dbReference type="InterPro" id="IPR020003">
    <property type="entry name" value="ATPase_a/bsu_AS"/>
</dbReference>
<dbReference type="Pfam" id="PF16886">
    <property type="entry name" value="ATP-synt_ab_Xtn"/>
    <property type="match status" value="1"/>
</dbReference>
<dbReference type="GO" id="GO:0046961">
    <property type="term" value="F:proton-transporting ATPase activity, rotational mechanism"/>
    <property type="evidence" value="ECO:0007669"/>
    <property type="project" value="InterPro"/>
</dbReference>
<evidence type="ECO:0000259" key="8">
    <source>
        <dbReference type="Pfam" id="PF02874"/>
    </source>
</evidence>
<dbReference type="Gene3D" id="2.30.30.650">
    <property type="match status" value="1"/>
</dbReference>
<dbReference type="PANTHER" id="PTHR43607:SF1">
    <property type="entry name" value="H(+)-TRANSPORTING TWO-SECTOR ATPASE"/>
    <property type="match status" value="1"/>
</dbReference>
<name>A0A5J4RVT6_9ZZZZ</name>
<dbReference type="Gene3D" id="1.10.1140.10">
    <property type="entry name" value="Bovine Mitochondrial F1-atpase, Atp Synthase Beta Chain, Chain D, domain 3"/>
    <property type="match status" value="1"/>
</dbReference>
<evidence type="ECO:0000256" key="1">
    <source>
        <dbReference type="ARBA" id="ARBA00008936"/>
    </source>
</evidence>
<dbReference type="Pfam" id="PF22919">
    <property type="entry name" value="ATP-synt_VA_C"/>
    <property type="match status" value="1"/>
</dbReference>
<dbReference type="Pfam" id="PF02874">
    <property type="entry name" value="ATP-synt_ab_N"/>
    <property type="match status" value="1"/>
</dbReference>
<organism evidence="11">
    <name type="scientific">termite gut metagenome</name>
    <dbReference type="NCBI Taxonomy" id="433724"/>
    <lineage>
        <taxon>unclassified sequences</taxon>
        <taxon>metagenomes</taxon>
        <taxon>organismal metagenomes</taxon>
    </lineage>
</organism>
<dbReference type="EMBL" id="SNRY01000680">
    <property type="protein sequence ID" value="KAA6337658.1"/>
    <property type="molecule type" value="Genomic_DNA"/>
</dbReference>
<keyword evidence="5" id="KW-1278">Translocase</keyword>
<dbReference type="InterPro" id="IPR031686">
    <property type="entry name" value="ATP-synth_a_Xtn"/>
</dbReference>
<evidence type="ECO:0000259" key="7">
    <source>
        <dbReference type="Pfam" id="PF00006"/>
    </source>
</evidence>
<gene>
    <name evidence="11" type="ORF">EZS27_014279</name>
</gene>
<dbReference type="FunFam" id="2.30.30.650:FF:000001">
    <property type="entry name" value="V-type ATP synthase alpha chain"/>
    <property type="match status" value="1"/>
</dbReference>
<dbReference type="NCBIfam" id="NF003220">
    <property type="entry name" value="PRK04192.1"/>
    <property type="match status" value="1"/>
</dbReference>
<sequence>MATKGTVSGIIANMVTLAVDGPVAQNEICHISTGGDKLMAEVIKVVGVNVYVQVFESTRGLKVGAEAEFTGHMLEVTLGPGMLSKNYDGLQNDLDKMTGVFLKRGQYTYPLDKDKKWHFVPLVKVGDKVAPSAWLGQVDENFQPLKIMAPFTQKGIATVKSIVTEGDYTVNDTVAVLTDESGKEVKISMIQKWPVKKAMTNYKEKTRPFKLLETGVRIIDTLNPIVEGGTGFIPGPFGTGKTVLQHAISKQAEADIVIIAACGERANEVVEVFTEFPELIDPHTGRKLMERTIIIANTSNMPVAAREASVYTAMTIGEYYRSMGLKVLLMADSTSRWAQALREMSNRLEELPGPDAFPMDLSSIISNFYGRTGYVRLYNGQTGSITFIGTVSPAGGNLKEPVTENTKKVARCFYALEQERADRKRYPAVNPIDSYSKYIEYPEFIEYISKNINSDWLIKVNEARTYLQRGKEIAEQINILGDDGVPVEYHVTFWKSELIDFVILQQDAFDEIDSVTPIARQEALLNMVIDVCHTDFKFDNFNEVMDYFKSMINICKQMNYSKFKSDKYTDFEKQLAELITERKVS</sequence>
<dbReference type="InterPro" id="IPR024034">
    <property type="entry name" value="ATPase_F1/V1_b/a_C"/>
</dbReference>
<comment type="similarity">
    <text evidence="1">Belongs to the ATPase alpha/beta chains family.</text>
</comment>
<evidence type="ECO:0000259" key="9">
    <source>
        <dbReference type="Pfam" id="PF16886"/>
    </source>
</evidence>
<keyword evidence="6" id="KW-0406">Ion transport</keyword>